<evidence type="ECO:0000256" key="1">
    <source>
        <dbReference type="SAM" id="MobiDB-lite"/>
    </source>
</evidence>
<dbReference type="EMBL" id="VIGC01000005">
    <property type="protein sequence ID" value="TQE96965.1"/>
    <property type="molecule type" value="Genomic_DNA"/>
</dbReference>
<dbReference type="GO" id="GO:0003918">
    <property type="term" value="F:DNA topoisomerase type II (double strand cut, ATP-hydrolyzing) activity"/>
    <property type="evidence" value="ECO:0007669"/>
    <property type="project" value="TreeGrafter"/>
</dbReference>
<evidence type="ECO:0008006" key="4">
    <source>
        <dbReference type="Google" id="ProtNLM"/>
    </source>
</evidence>
<keyword evidence="3" id="KW-1185">Reference proteome</keyword>
<dbReference type="PANTHER" id="PTHR43493">
    <property type="entry name" value="DNA GYRASE/TOPOISOMERASE SUBUNIT A"/>
    <property type="match status" value="1"/>
</dbReference>
<dbReference type="Pfam" id="PF03989">
    <property type="entry name" value="DNA_gyraseA_C"/>
    <property type="match status" value="3"/>
</dbReference>
<dbReference type="OrthoDB" id="156274at2"/>
<dbReference type="InterPro" id="IPR050220">
    <property type="entry name" value="Type_II_DNA_Topoisomerases"/>
</dbReference>
<feature type="compositionally biased region" description="Low complexity" evidence="1">
    <location>
        <begin position="32"/>
        <end position="44"/>
    </location>
</feature>
<organism evidence="2 3">
    <name type="scientific">Litorilinea aerophila</name>
    <dbReference type="NCBI Taxonomy" id="1204385"/>
    <lineage>
        <taxon>Bacteria</taxon>
        <taxon>Bacillati</taxon>
        <taxon>Chloroflexota</taxon>
        <taxon>Caldilineae</taxon>
        <taxon>Caldilineales</taxon>
        <taxon>Caldilineaceae</taxon>
        <taxon>Litorilinea</taxon>
    </lineage>
</organism>
<dbReference type="GO" id="GO:0009330">
    <property type="term" value="C:DNA topoisomerase type II (double strand cut, ATP-hydrolyzing) complex"/>
    <property type="evidence" value="ECO:0007669"/>
    <property type="project" value="TreeGrafter"/>
</dbReference>
<dbReference type="Proteomes" id="UP000317371">
    <property type="component" value="Unassembled WGS sequence"/>
</dbReference>
<dbReference type="GO" id="GO:0003677">
    <property type="term" value="F:DNA binding"/>
    <property type="evidence" value="ECO:0007669"/>
    <property type="project" value="InterPro"/>
</dbReference>
<evidence type="ECO:0000313" key="2">
    <source>
        <dbReference type="EMBL" id="TQE96965.1"/>
    </source>
</evidence>
<dbReference type="PANTHER" id="PTHR43493:SF5">
    <property type="entry name" value="DNA GYRASE SUBUNIT A, CHLOROPLASTIC_MITOCHONDRIAL"/>
    <property type="match status" value="1"/>
</dbReference>
<proteinExistence type="predicted"/>
<dbReference type="InterPro" id="IPR035516">
    <property type="entry name" value="Gyrase/topoIV_suA_C"/>
</dbReference>
<dbReference type="InterPro" id="IPR006691">
    <property type="entry name" value="GyrA/parC_rep"/>
</dbReference>
<dbReference type="GO" id="GO:0005524">
    <property type="term" value="F:ATP binding"/>
    <property type="evidence" value="ECO:0007669"/>
    <property type="project" value="InterPro"/>
</dbReference>
<accession>A0A540VJL3</accession>
<sequence>MELERPDLTQLPPHVRAYIEALEAKLARLQAESEPVASESASGPEEPPSHTSVITITEQGQVKRTPRHLYGRQRRGGMGVFGIDAAEADPPVGLVLADDDAGIILLTDQGRAFRLPVAELPETPLNGRGRSILERFPLRADERLALAFPDQPLDGRGAYLILVTRRGQVRRIAAHFLGRSLQPGTVLYNVSEGGPPAAACWSQGDQELFIVTRAGQATRFAERLVPVRGCLGMRVDPQDEVVGVAAIPADGAVFLLSDQGKGTIRLMSGFSAHKSPGAAGKTAMRADQIVGAVPVQEGDDLLILSRLGKVIRFAAAEVPPKEGVVQGVNCMNLRADECVAVAVLPALAAAPA</sequence>
<reference evidence="2 3" key="1">
    <citation type="submission" date="2019-06" db="EMBL/GenBank/DDBJ databases">
        <title>Genome sequence of Litorilinea aerophila BAA-2444.</title>
        <authorList>
            <person name="Maclea K.S."/>
            <person name="Maurais E.G."/>
            <person name="Iannazzi L.C."/>
        </authorList>
    </citation>
    <scope>NUCLEOTIDE SEQUENCE [LARGE SCALE GENOMIC DNA]</scope>
    <source>
        <strain evidence="2 3">ATCC BAA-2444</strain>
    </source>
</reference>
<feature type="compositionally biased region" description="Polar residues" evidence="1">
    <location>
        <begin position="50"/>
        <end position="62"/>
    </location>
</feature>
<dbReference type="SUPFAM" id="SSF101904">
    <property type="entry name" value="GyrA/ParC C-terminal domain-like"/>
    <property type="match status" value="2"/>
</dbReference>
<name>A0A540VJL3_9CHLR</name>
<dbReference type="GO" id="GO:0005737">
    <property type="term" value="C:cytoplasm"/>
    <property type="evidence" value="ECO:0007669"/>
    <property type="project" value="TreeGrafter"/>
</dbReference>
<dbReference type="GO" id="GO:0006265">
    <property type="term" value="P:DNA topological change"/>
    <property type="evidence" value="ECO:0007669"/>
    <property type="project" value="InterPro"/>
</dbReference>
<dbReference type="Gene3D" id="2.120.10.90">
    <property type="entry name" value="DNA gyrase/topoisomerase IV, subunit A, C-terminal"/>
    <property type="match status" value="1"/>
</dbReference>
<evidence type="ECO:0000313" key="3">
    <source>
        <dbReference type="Proteomes" id="UP000317371"/>
    </source>
</evidence>
<dbReference type="RefSeq" id="WP_141608950.1">
    <property type="nucleotide sequence ID" value="NZ_VIGC02000005.1"/>
</dbReference>
<protein>
    <recommendedName>
        <fullName evidence="4">DNA gyrase subunit A</fullName>
    </recommendedName>
</protein>
<dbReference type="AlphaFoldDB" id="A0A540VJL3"/>
<dbReference type="InParanoid" id="A0A540VJL3"/>
<comment type="caution">
    <text evidence="2">The sequence shown here is derived from an EMBL/GenBank/DDBJ whole genome shotgun (WGS) entry which is preliminary data.</text>
</comment>
<gene>
    <name evidence="2" type="ORF">FKZ61_04820</name>
</gene>
<feature type="region of interest" description="Disordered" evidence="1">
    <location>
        <begin position="29"/>
        <end position="63"/>
    </location>
</feature>